<dbReference type="Proteomes" id="UP000183376">
    <property type="component" value="Chromosome I"/>
</dbReference>
<feature type="domain" description="AB hydrolase-1" evidence="2">
    <location>
        <begin position="38"/>
        <end position="142"/>
    </location>
</feature>
<dbReference type="EMBL" id="LT629701">
    <property type="protein sequence ID" value="SDM52253.1"/>
    <property type="molecule type" value="Genomic_DNA"/>
</dbReference>
<dbReference type="InterPro" id="IPR000073">
    <property type="entry name" value="AB_hydrolase_1"/>
</dbReference>
<accession>A0A1G9TX71</accession>
<dbReference type="Pfam" id="PF12697">
    <property type="entry name" value="Abhydrolase_6"/>
    <property type="match status" value="1"/>
</dbReference>
<dbReference type="InterPro" id="IPR029058">
    <property type="entry name" value="AB_hydrolase_fold"/>
</dbReference>
<evidence type="ECO:0000259" key="2">
    <source>
        <dbReference type="Pfam" id="PF12697"/>
    </source>
</evidence>
<keyword evidence="4" id="KW-1185">Reference proteome</keyword>
<sequence length="242" mass="25426">MSGTRWRIGRLLLAAALGTAWLTGGPAPGAVAAQREPVILVHGWMSNSWSFHGMSAVLREAGHPVYAMDLPGQDNLVNAVAVGRLVDDVVARHGGKVHLVGHSMGGLSTRHYLKFLGGTAHVRHYVSMGSPQYGSTDACLLPELLGGQMCHSSRFLAGLNAGDDTPGSVRYTTIRSTLDRPAEANRLDGGACFHDIPGVPHADEPSSPKFSAAVLATIGGVCPGRFVVLPPLADNGIRRGTR</sequence>
<name>A0A1G9TX71_ALLAB</name>
<organism evidence="3 4">
    <name type="scientific">Allokutzneria albata</name>
    <name type="common">Kibdelosporangium albatum</name>
    <dbReference type="NCBI Taxonomy" id="211114"/>
    <lineage>
        <taxon>Bacteria</taxon>
        <taxon>Bacillati</taxon>
        <taxon>Actinomycetota</taxon>
        <taxon>Actinomycetes</taxon>
        <taxon>Pseudonocardiales</taxon>
        <taxon>Pseudonocardiaceae</taxon>
        <taxon>Allokutzneria</taxon>
    </lineage>
</organism>
<gene>
    <name evidence="3" type="ORF">SAMN04489726_2042</name>
</gene>
<proteinExistence type="predicted"/>
<feature type="chain" id="PRO_5039068032" evidence="1">
    <location>
        <begin position="30"/>
        <end position="242"/>
    </location>
</feature>
<dbReference type="STRING" id="211114.SAMN04489726_2042"/>
<reference evidence="3 4" key="1">
    <citation type="submission" date="2016-10" db="EMBL/GenBank/DDBJ databases">
        <authorList>
            <person name="de Groot N.N."/>
        </authorList>
    </citation>
    <scope>NUCLEOTIDE SEQUENCE [LARGE SCALE GENOMIC DNA]</scope>
    <source>
        <strain evidence="3 4">DSM 44149</strain>
    </source>
</reference>
<dbReference type="OrthoDB" id="8871309at2"/>
<dbReference type="PANTHER" id="PTHR37946">
    <property type="entry name" value="SLL1969 PROTEIN"/>
    <property type="match status" value="1"/>
</dbReference>
<dbReference type="GO" id="GO:0003824">
    <property type="term" value="F:catalytic activity"/>
    <property type="evidence" value="ECO:0007669"/>
    <property type="project" value="UniProtKB-ARBA"/>
</dbReference>
<dbReference type="Gene3D" id="3.40.50.1820">
    <property type="entry name" value="alpha/beta hydrolase"/>
    <property type="match status" value="1"/>
</dbReference>
<dbReference type="eggNOG" id="COG1075">
    <property type="taxonomic scope" value="Bacteria"/>
</dbReference>
<keyword evidence="1" id="KW-0732">Signal</keyword>
<evidence type="ECO:0000313" key="3">
    <source>
        <dbReference type="EMBL" id="SDM52253.1"/>
    </source>
</evidence>
<evidence type="ECO:0000256" key="1">
    <source>
        <dbReference type="SAM" id="SignalP"/>
    </source>
</evidence>
<protein>
    <submittedName>
        <fullName evidence="3">Triacylglycerol lipase</fullName>
    </submittedName>
</protein>
<evidence type="ECO:0000313" key="4">
    <source>
        <dbReference type="Proteomes" id="UP000183376"/>
    </source>
</evidence>
<dbReference type="PANTHER" id="PTHR37946:SF1">
    <property type="entry name" value="SLL1969 PROTEIN"/>
    <property type="match status" value="1"/>
</dbReference>
<feature type="signal peptide" evidence="1">
    <location>
        <begin position="1"/>
        <end position="29"/>
    </location>
</feature>
<dbReference type="AlphaFoldDB" id="A0A1G9TX71"/>
<dbReference type="SUPFAM" id="SSF53474">
    <property type="entry name" value="alpha/beta-Hydrolases"/>
    <property type="match status" value="1"/>
</dbReference>